<dbReference type="Proteomes" id="UP000308000">
    <property type="component" value="Unassembled WGS sequence"/>
</dbReference>
<dbReference type="Pfam" id="PF07282">
    <property type="entry name" value="Cas12f1-like_TNB"/>
    <property type="match status" value="1"/>
</dbReference>
<dbReference type="GO" id="GO:0003677">
    <property type="term" value="F:DNA binding"/>
    <property type="evidence" value="ECO:0007669"/>
    <property type="project" value="UniProtKB-KW"/>
</dbReference>
<evidence type="ECO:0000313" key="4">
    <source>
        <dbReference type="Proteomes" id="UP000308000"/>
    </source>
</evidence>
<evidence type="ECO:0000259" key="2">
    <source>
        <dbReference type="Pfam" id="PF07282"/>
    </source>
</evidence>
<gene>
    <name evidence="3" type="ORF">FCS05_13960</name>
</gene>
<organism evidence="3 4">
    <name type="scientific">Deinococcus metallilatus</name>
    <dbReference type="NCBI Taxonomy" id="1211322"/>
    <lineage>
        <taxon>Bacteria</taxon>
        <taxon>Thermotogati</taxon>
        <taxon>Deinococcota</taxon>
        <taxon>Deinococci</taxon>
        <taxon>Deinococcales</taxon>
        <taxon>Deinococcaceae</taxon>
        <taxon>Deinococcus</taxon>
    </lineage>
</organism>
<dbReference type="AlphaFoldDB" id="A0AAJ5K462"/>
<accession>A0AAJ5K462</accession>
<keyword evidence="1" id="KW-0238">DNA-binding</keyword>
<proteinExistence type="predicted"/>
<name>A0AAJ5K462_9DEIO</name>
<protein>
    <submittedName>
        <fullName evidence="3">Transposase</fullName>
    </submittedName>
</protein>
<dbReference type="InterPro" id="IPR010095">
    <property type="entry name" value="Cas12f1-like_TNB"/>
</dbReference>
<evidence type="ECO:0000256" key="1">
    <source>
        <dbReference type="ARBA" id="ARBA00023125"/>
    </source>
</evidence>
<reference evidence="3 4" key="1">
    <citation type="submission" date="2019-04" db="EMBL/GenBank/DDBJ databases">
        <title>Deinococcus metalilatus MA1002 mutant No.5.</title>
        <authorList>
            <person name="Park W."/>
            <person name="Park C."/>
        </authorList>
    </citation>
    <scope>NUCLEOTIDE SEQUENCE [LARGE SCALE GENOMIC DNA]</scope>
    <source>
        <strain evidence="3 4">MA1002-m5</strain>
    </source>
</reference>
<sequence>MFTPHLERLEMDQKRQRRHVLRVDRRSYAQLQAAVQQGLLLPCDTVVGSMRNGTVYRPAPWSLQHQQLLDDDRLQLGDLVIQGAMTHVPAPEFRALVQASPTYMTYPGLAPLVQQLRDQTPAFKDDLWQAGLRAAVAAGRVTVGVNGTVVGPGPAYRWLPQETRLTQHLGHWFVLLAFEAEATPRTTSTLVAGVDVGLNPLATAVCRDVAVAGIRRADLRGLRIEERLLGEHLLYAAARGALCDLTKWLAERAGVVVVEHLDLTTFASRYPQRSREHALTDWQMSWLPQELHARGIRLARVDPARTSQMCSVCPSFTLGTRVGRVFECPNGHQIDAHINAAQNIIRRWWATRRRAHQA</sequence>
<comment type="caution">
    <text evidence="3">The sequence shown here is derived from an EMBL/GenBank/DDBJ whole genome shotgun (WGS) entry which is preliminary data.</text>
</comment>
<dbReference type="EMBL" id="VBRC01000010">
    <property type="protein sequence ID" value="TLK24655.1"/>
    <property type="molecule type" value="Genomic_DNA"/>
</dbReference>
<feature type="domain" description="Cas12f1-like TNB" evidence="2">
    <location>
        <begin position="289"/>
        <end position="344"/>
    </location>
</feature>
<evidence type="ECO:0000313" key="3">
    <source>
        <dbReference type="EMBL" id="TLK24655.1"/>
    </source>
</evidence>